<accession>A0A089LSZ1</accession>
<keyword evidence="1" id="KW-1133">Transmembrane helix</keyword>
<dbReference type="AlphaFoldDB" id="A0A089LSZ1"/>
<keyword evidence="4" id="KW-1185">Reference proteome</keyword>
<reference evidence="3 4" key="1">
    <citation type="submission" date="2014-08" db="EMBL/GenBank/DDBJ databases">
        <title>Comparative genomics of the Paenibacillus odorifer group.</title>
        <authorList>
            <person name="den Bakker H.C."/>
            <person name="Tsai Y.-C."/>
            <person name="Martin N."/>
            <person name="Korlach J."/>
            <person name="Wiedmann M."/>
        </authorList>
    </citation>
    <scope>NUCLEOTIDE SEQUENCE [LARGE SCALE GENOMIC DNA]</scope>
    <source>
        <strain evidence="3 4">DSM 14472</strain>
    </source>
</reference>
<dbReference type="Pfam" id="PF19701">
    <property type="entry name" value="DUF6199"/>
    <property type="match status" value="1"/>
</dbReference>
<dbReference type="STRING" id="169760.PSTEL_13855"/>
<feature type="domain" description="DUF6199" evidence="2">
    <location>
        <begin position="17"/>
        <end position="71"/>
    </location>
</feature>
<dbReference type="RefSeq" id="WP_038695959.1">
    <property type="nucleotide sequence ID" value="NZ_CP009286.1"/>
</dbReference>
<gene>
    <name evidence="3" type="ORF">PSTEL_13855</name>
</gene>
<evidence type="ECO:0000313" key="4">
    <source>
        <dbReference type="Proteomes" id="UP000029507"/>
    </source>
</evidence>
<organism evidence="3 4">
    <name type="scientific">Paenibacillus stellifer</name>
    <dbReference type="NCBI Taxonomy" id="169760"/>
    <lineage>
        <taxon>Bacteria</taxon>
        <taxon>Bacillati</taxon>
        <taxon>Bacillota</taxon>
        <taxon>Bacilli</taxon>
        <taxon>Bacillales</taxon>
        <taxon>Paenibacillaceae</taxon>
        <taxon>Paenibacillus</taxon>
    </lineage>
</organism>
<evidence type="ECO:0000259" key="2">
    <source>
        <dbReference type="Pfam" id="PF19701"/>
    </source>
</evidence>
<name>A0A089LSZ1_9BACL</name>
<dbReference type="HOGENOM" id="CLU_2651103_0_0_9"/>
<dbReference type="InterPro" id="IPR045679">
    <property type="entry name" value="DUF6199"/>
</dbReference>
<evidence type="ECO:0000256" key="1">
    <source>
        <dbReference type="SAM" id="Phobius"/>
    </source>
</evidence>
<feature type="transmembrane region" description="Helical" evidence="1">
    <location>
        <begin position="6"/>
        <end position="28"/>
    </location>
</feature>
<dbReference type="KEGG" id="pste:PSTEL_13855"/>
<dbReference type="OrthoDB" id="2665843at2"/>
<proteinExistence type="predicted"/>
<sequence>MPSQISWLSVAITVFLTVWTFTAIFATIKPRLFWEITQGWKATREPSRAYFILSAIGTGFLSLIGLTLLLLPYFHH</sequence>
<dbReference type="EMBL" id="CP009286">
    <property type="protein sequence ID" value="AIQ64012.1"/>
    <property type="molecule type" value="Genomic_DNA"/>
</dbReference>
<protein>
    <recommendedName>
        <fullName evidence="2">DUF6199 domain-containing protein</fullName>
    </recommendedName>
</protein>
<keyword evidence="1" id="KW-0472">Membrane</keyword>
<evidence type="ECO:0000313" key="3">
    <source>
        <dbReference type="EMBL" id="AIQ64012.1"/>
    </source>
</evidence>
<dbReference type="Proteomes" id="UP000029507">
    <property type="component" value="Chromosome"/>
</dbReference>
<feature type="transmembrane region" description="Helical" evidence="1">
    <location>
        <begin position="49"/>
        <end position="74"/>
    </location>
</feature>
<keyword evidence="1" id="KW-0812">Transmembrane</keyword>